<dbReference type="Proteomes" id="UP000694521">
    <property type="component" value="Unplaced"/>
</dbReference>
<dbReference type="InterPro" id="IPR003409">
    <property type="entry name" value="MORN"/>
</dbReference>
<dbReference type="GO" id="GO:0005085">
    <property type="term" value="F:guanyl-nucleotide exchange factor activity"/>
    <property type="evidence" value="ECO:0007669"/>
    <property type="project" value="TreeGrafter"/>
</dbReference>
<proteinExistence type="predicted"/>
<evidence type="ECO:0000313" key="2">
    <source>
        <dbReference type="Ensembl" id="ENSACDP00005025613.1"/>
    </source>
</evidence>
<keyword evidence="3" id="KW-1185">Reference proteome</keyword>
<dbReference type="SUPFAM" id="SSF50729">
    <property type="entry name" value="PH domain-like"/>
    <property type="match status" value="1"/>
</dbReference>
<evidence type="ECO:0000313" key="3">
    <source>
        <dbReference type="Proteomes" id="UP000694521"/>
    </source>
</evidence>
<dbReference type="SMART" id="SM00698">
    <property type="entry name" value="MORN"/>
    <property type="match status" value="7"/>
</dbReference>
<reference evidence="2" key="2">
    <citation type="submission" date="2025-09" db="UniProtKB">
        <authorList>
            <consortium name="Ensembl"/>
        </authorList>
    </citation>
    <scope>IDENTIFICATION</scope>
</reference>
<keyword evidence="1" id="KW-0677">Repeat</keyword>
<dbReference type="SUPFAM" id="SSF109993">
    <property type="entry name" value="VPS9 domain"/>
    <property type="match status" value="1"/>
</dbReference>
<reference evidence="2" key="1">
    <citation type="submission" date="2025-08" db="UniProtKB">
        <authorList>
            <consortium name="Ensembl"/>
        </authorList>
    </citation>
    <scope>IDENTIFICATION</scope>
</reference>
<dbReference type="PANTHER" id="PTHR46089:SF1">
    <property type="entry name" value="ALS2 C-TERMINAL-LIKE PROTEIN"/>
    <property type="match status" value="1"/>
</dbReference>
<protein>
    <submittedName>
        <fullName evidence="2">ALS2 C-terminal like</fullName>
    </submittedName>
</protein>
<dbReference type="PANTHER" id="PTHR46089">
    <property type="entry name" value="ALSIN HOMOLOG"/>
    <property type="match status" value="1"/>
</dbReference>
<organism evidence="2 3">
    <name type="scientific">Anser cygnoides</name>
    <name type="common">Swan goose</name>
    <dbReference type="NCBI Taxonomy" id="8845"/>
    <lineage>
        <taxon>Eukaryota</taxon>
        <taxon>Metazoa</taxon>
        <taxon>Chordata</taxon>
        <taxon>Craniata</taxon>
        <taxon>Vertebrata</taxon>
        <taxon>Euteleostomi</taxon>
        <taxon>Archelosauria</taxon>
        <taxon>Archosauria</taxon>
        <taxon>Dinosauria</taxon>
        <taxon>Saurischia</taxon>
        <taxon>Theropoda</taxon>
        <taxon>Coelurosauria</taxon>
        <taxon>Aves</taxon>
        <taxon>Neognathae</taxon>
        <taxon>Galloanserae</taxon>
        <taxon>Anseriformes</taxon>
        <taxon>Anatidae</taxon>
        <taxon>Anserinae</taxon>
        <taxon>Anser</taxon>
    </lineage>
</organism>
<dbReference type="GO" id="GO:0016197">
    <property type="term" value="P:endosomal transport"/>
    <property type="evidence" value="ECO:0007669"/>
    <property type="project" value="TreeGrafter"/>
</dbReference>
<dbReference type="InterPro" id="IPR051984">
    <property type="entry name" value="Alsin"/>
</dbReference>
<dbReference type="SUPFAM" id="SSF82185">
    <property type="entry name" value="Histone H3 K4-specific methyltransferase SET7/9 N-terminal domain"/>
    <property type="match status" value="2"/>
</dbReference>
<dbReference type="GO" id="GO:0031267">
    <property type="term" value="F:small GTPase binding"/>
    <property type="evidence" value="ECO:0007669"/>
    <property type="project" value="TreeGrafter"/>
</dbReference>
<name>A0A8B9IQI6_ANSCY</name>
<dbReference type="Gene3D" id="2.20.110.10">
    <property type="entry name" value="Histone H3 K4-specific methyltransferase SET7/9 N-terminal domain"/>
    <property type="match status" value="2"/>
</dbReference>
<evidence type="ECO:0000256" key="1">
    <source>
        <dbReference type="ARBA" id="ARBA00022737"/>
    </source>
</evidence>
<accession>A0A8B9IQI6</accession>
<dbReference type="GO" id="GO:0031410">
    <property type="term" value="C:cytoplasmic vesicle"/>
    <property type="evidence" value="ECO:0007669"/>
    <property type="project" value="TreeGrafter"/>
</dbReference>
<dbReference type="InterPro" id="IPR037191">
    <property type="entry name" value="VPS9_dom_sf"/>
</dbReference>
<dbReference type="Pfam" id="PF02493">
    <property type="entry name" value="MORN"/>
    <property type="match status" value="6"/>
</dbReference>
<dbReference type="Ensembl" id="ENSACDT00005030555.1">
    <property type="protein sequence ID" value="ENSACDP00005025613.1"/>
    <property type="gene ID" value="ENSACDG00005018529.1"/>
</dbReference>
<sequence length="852" mass="98382">MCAAEATASLLHVEENFSACLARIDALIFKPLLQAGRLEKTSSLPLVLALSHWHTYEGSYTRNPMAEGLLGLMGLSLNSPPCSEAWKHHKTVLKQFLTDFTSETSMSLALYTVLHKPIRDHIEQYILLLTKLNEVLKEGSEKDVITSAVKEYVKLESFISQVLDEACFTKTLWKSLGYKFTDMLCVPERRLLEDSRNLPISASTNRSDRILLFDDVLVLIQVNFPAFQGDWKESLQCLLLHRYGLRVITPEETFFLSAKDPQMKAVWQWKLNQAIRQALNGKRDFPLWGKTGEGTEPPSCRFFTYVFRLESKFKSASYEGEWHWGKPHGKGTVKWRDGRNHVGDFKEGLEHGFGICLVPRRSEDRYDCYKCHWYEGKMRGYGICEYGNDMVYKGYFKDNVRQGFGILENHSAEHPFKYTGQWENDKKNGYGVWEDKDRGERYIGTWLDDHKHGQGIVVTQSGVCYQRTFHADKMVGSGILLLEDDSVYEGNFTEDLTFVGKGKLSFANGFILEGTFTNKSGQGLQTQGILNTSNEQPDERITKTQLGLKEFPVEKRWKGIYDQFLEFVHSGCKEETEESFTGFHIQTSKELRKSQEYLFCHRGTEDVSWKIEDILEELVHHQELESLQRYLEKALKSSLHPLGKLLKALTIAFQATYSGIGANRHLLTMAQEEVKYYAKKIWEFYHDQKACSVVLPLILPCFYPELFMLYMLYHEREDDLYCQGIVDLSLFPDIKLLEFLDVQKHLWPLKDLTLTTNQRRSLIKDKCFLSATECLQKLIPVETLPWEAIVTAVWGKQIQHLGAEIHLIRDLMDPTNQGGLYDFLLTALESCYEHIQRMRLHQRENCHLSHSS</sequence>
<dbReference type="AlphaFoldDB" id="A0A8B9IQI6"/>